<dbReference type="GO" id="GO:0032259">
    <property type="term" value="P:methylation"/>
    <property type="evidence" value="ECO:0007669"/>
    <property type="project" value="UniProtKB-KW"/>
</dbReference>
<comment type="similarity">
    <text evidence="2 7">Belongs to the methyltransferase superfamily.</text>
</comment>
<sequence>MAAGKSRGSKRPSGGGASCNSSTATVLVFIFVCIFGVWMLTSNSIVSPQKKSIIMDSVFDNVHRKRNLPRKIPTHHHTVFEDNPGDLPADAIKSDDDFMAHDRELDRNYSKHEDNEPKETEHDHDHEITRNGFETLNDSDINHHGFQEKVRKKEQKPKTKDTQSFEGNKKPYKQHTENMITTKKKTENEADHQESNRKKQVTDANEGDEDQENRKRDEEHEKGPDEDTEIRSHSIANETKAQFENQEAKKETITTSKKDNTKTNEIRSFGMIPDESNEAKNEWLTQADQSTNHNSRSRDGGNNDGGGNTGGVTVKNDVGTSEYKWELCNVTAGNDYIPCLDNVKAINALRGSRDHFEHRQRLCPDEAPTCLVPLPDGYKTPLPWPQSRDKIWFNNVPHKGLAAVKGHQNWVKLTGEFLTFPGGGTQFIHVPEIEWGKHTRVILDVGCGVASFGGYLFDRNVLTMSFAPKDEHEAQVQFALERGIPAVSAVMGTQRLPFSSGVVRFFWSLIAFFGQEVISFGRQHPFTRSTKRMSRYGKVHIVRKSCLSTRNSEVS</sequence>
<evidence type="ECO:0000256" key="7">
    <source>
        <dbReference type="RuleBase" id="RU366043"/>
    </source>
</evidence>
<keyword evidence="4 7" id="KW-0735">Signal-anchor</keyword>
<feature type="transmembrane region" description="Helical" evidence="7">
    <location>
        <begin position="21"/>
        <end position="41"/>
    </location>
</feature>
<evidence type="ECO:0000256" key="8">
    <source>
        <dbReference type="SAM" id="MobiDB-lite"/>
    </source>
</evidence>
<keyword evidence="5 7" id="KW-0325">Glycoprotein</keyword>
<feature type="region of interest" description="Disordered" evidence="8">
    <location>
        <begin position="1"/>
        <end position="20"/>
    </location>
</feature>
<feature type="region of interest" description="Disordered" evidence="8">
    <location>
        <begin position="108"/>
        <end position="128"/>
    </location>
</feature>
<dbReference type="InterPro" id="IPR004159">
    <property type="entry name" value="Put_SAM_MeTrfase"/>
</dbReference>
<name>A0A103Y5G5_CYNCS</name>
<dbReference type="GO" id="GO:0008168">
    <property type="term" value="F:methyltransferase activity"/>
    <property type="evidence" value="ECO:0007669"/>
    <property type="project" value="UniProtKB-UniRule"/>
</dbReference>
<evidence type="ECO:0000313" key="10">
    <source>
        <dbReference type="Proteomes" id="UP000243975"/>
    </source>
</evidence>
<protein>
    <recommendedName>
        <fullName evidence="7">Methyltransferase</fullName>
        <ecNumber evidence="7">2.1.1.-</ecNumber>
    </recommendedName>
</protein>
<feature type="compositionally biased region" description="Polar residues" evidence="8">
    <location>
        <begin position="234"/>
        <end position="245"/>
    </location>
</feature>
<comment type="subcellular location">
    <subcellularLocation>
        <location evidence="6">Endomembrane system</location>
        <topology evidence="6">Single-pass membrane protein</topology>
    </subcellularLocation>
    <subcellularLocation>
        <location evidence="1 7">Membrane</location>
        <topology evidence="1 7">Single-pass type II membrane protein</topology>
    </subcellularLocation>
</comment>
<dbReference type="Gramene" id="KVI02870">
    <property type="protein sequence ID" value="KVI02870"/>
    <property type="gene ID" value="Ccrd_018828"/>
</dbReference>
<evidence type="ECO:0000313" key="9">
    <source>
        <dbReference type="EMBL" id="KVI02870.1"/>
    </source>
</evidence>
<gene>
    <name evidence="9" type="ORF">Ccrd_018828</name>
</gene>
<dbReference type="GO" id="GO:0005768">
    <property type="term" value="C:endosome"/>
    <property type="evidence" value="ECO:0007669"/>
    <property type="project" value="TreeGrafter"/>
</dbReference>
<dbReference type="STRING" id="59895.A0A103Y5G5"/>
<feature type="compositionally biased region" description="Basic and acidic residues" evidence="8">
    <location>
        <begin position="146"/>
        <end position="169"/>
    </location>
</feature>
<keyword evidence="7" id="KW-1133">Transmembrane helix</keyword>
<dbReference type="PANTHER" id="PTHR10108">
    <property type="entry name" value="SAM-DEPENDENT METHYLTRANSFERASE"/>
    <property type="match status" value="1"/>
</dbReference>
<dbReference type="GO" id="GO:0016020">
    <property type="term" value="C:membrane"/>
    <property type="evidence" value="ECO:0007669"/>
    <property type="project" value="UniProtKB-SubCell"/>
</dbReference>
<dbReference type="GO" id="GO:0005802">
    <property type="term" value="C:trans-Golgi network"/>
    <property type="evidence" value="ECO:0007669"/>
    <property type="project" value="TreeGrafter"/>
</dbReference>
<keyword evidence="3 7" id="KW-0489">Methyltransferase</keyword>
<keyword evidence="7" id="KW-0808">Transferase</keyword>
<dbReference type="SUPFAM" id="SSF53335">
    <property type="entry name" value="S-adenosyl-L-methionine-dependent methyltransferases"/>
    <property type="match status" value="1"/>
</dbReference>
<feature type="region of interest" description="Disordered" evidence="8">
    <location>
        <begin position="146"/>
        <end position="316"/>
    </location>
</feature>
<dbReference type="Pfam" id="PF03141">
    <property type="entry name" value="Methyltransf_29"/>
    <property type="match status" value="1"/>
</dbReference>
<dbReference type="AlphaFoldDB" id="A0A103Y5G5"/>
<dbReference type="EMBL" id="LEKV01002622">
    <property type="protein sequence ID" value="KVI02870.1"/>
    <property type="molecule type" value="Genomic_DNA"/>
</dbReference>
<accession>A0A103Y5G5</accession>
<proteinExistence type="inferred from homology"/>
<evidence type="ECO:0000256" key="5">
    <source>
        <dbReference type="ARBA" id="ARBA00023180"/>
    </source>
</evidence>
<keyword evidence="10" id="KW-1185">Reference proteome</keyword>
<organism evidence="9 10">
    <name type="scientific">Cynara cardunculus var. scolymus</name>
    <name type="common">Globe artichoke</name>
    <name type="synonym">Cynara scolymus</name>
    <dbReference type="NCBI Taxonomy" id="59895"/>
    <lineage>
        <taxon>Eukaryota</taxon>
        <taxon>Viridiplantae</taxon>
        <taxon>Streptophyta</taxon>
        <taxon>Embryophyta</taxon>
        <taxon>Tracheophyta</taxon>
        <taxon>Spermatophyta</taxon>
        <taxon>Magnoliopsida</taxon>
        <taxon>eudicotyledons</taxon>
        <taxon>Gunneridae</taxon>
        <taxon>Pentapetalae</taxon>
        <taxon>asterids</taxon>
        <taxon>campanulids</taxon>
        <taxon>Asterales</taxon>
        <taxon>Asteraceae</taxon>
        <taxon>Carduoideae</taxon>
        <taxon>Cardueae</taxon>
        <taxon>Carduinae</taxon>
        <taxon>Cynara</taxon>
    </lineage>
</organism>
<evidence type="ECO:0000256" key="1">
    <source>
        <dbReference type="ARBA" id="ARBA00004606"/>
    </source>
</evidence>
<dbReference type="PANTHER" id="PTHR10108:SF1077">
    <property type="entry name" value="METHYLTRANSFERASE PMT27-RELATED"/>
    <property type="match status" value="1"/>
</dbReference>
<dbReference type="EC" id="2.1.1.-" evidence="7"/>
<dbReference type="Proteomes" id="UP000243975">
    <property type="component" value="Unassembled WGS sequence"/>
</dbReference>
<keyword evidence="7" id="KW-0812">Transmembrane</keyword>
<feature type="compositionally biased region" description="Basic and acidic residues" evidence="8">
    <location>
        <begin position="246"/>
        <end position="265"/>
    </location>
</feature>
<comment type="caution">
    <text evidence="9">The sequence shown here is derived from an EMBL/GenBank/DDBJ whole genome shotgun (WGS) entry which is preliminary data.</text>
</comment>
<reference evidence="9 10" key="1">
    <citation type="journal article" date="2016" name="Sci. Rep.">
        <title>The genome sequence of the outbreeding globe artichoke constructed de novo incorporating a phase-aware low-pass sequencing strategy of F1 progeny.</title>
        <authorList>
            <person name="Scaglione D."/>
            <person name="Reyes-Chin-Wo S."/>
            <person name="Acquadro A."/>
            <person name="Froenicke L."/>
            <person name="Portis E."/>
            <person name="Beitel C."/>
            <person name="Tirone M."/>
            <person name="Mauro R."/>
            <person name="Lo Monaco A."/>
            <person name="Mauromicale G."/>
            <person name="Faccioli P."/>
            <person name="Cattivelli L."/>
            <person name="Rieseberg L."/>
            <person name="Michelmore R."/>
            <person name="Lanteri S."/>
        </authorList>
    </citation>
    <scope>NUCLEOTIDE SEQUENCE [LARGE SCALE GENOMIC DNA]</scope>
    <source>
        <strain evidence="9">2C</strain>
    </source>
</reference>
<evidence type="ECO:0000256" key="4">
    <source>
        <dbReference type="ARBA" id="ARBA00022968"/>
    </source>
</evidence>
<feature type="compositionally biased region" description="Polar residues" evidence="8">
    <location>
        <begin position="283"/>
        <end position="294"/>
    </location>
</feature>
<feature type="compositionally biased region" description="Basic and acidic residues" evidence="8">
    <location>
        <begin position="212"/>
        <end position="232"/>
    </location>
</feature>
<keyword evidence="7" id="KW-0472">Membrane</keyword>
<dbReference type="InterPro" id="IPR029063">
    <property type="entry name" value="SAM-dependent_MTases_sf"/>
</dbReference>
<feature type="compositionally biased region" description="Basic and acidic residues" evidence="8">
    <location>
        <begin position="184"/>
        <end position="201"/>
    </location>
</feature>
<evidence type="ECO:0000256" key="6">
    <source>
        <dbReference type="ARBA" id="ARBA00037847"/>
    </source>
</evidence>
<evidence type="ECO:0000256" key="3">
    <source>
        <dbReference type="ARBA" id="ARBA00022603"/>
    </source>
</evidence>
<evidence type="ECO:0000256" key="2">
    <source>
        <dbReference type="ARBA" id="ARBA00008361"/>
    </source>
</evidence>